<feature type="coiled-coil region" evidence="1">
    <location>
        <begin position="85"/>
        <end position="119"/>
    </location>
</feature>
<sequence>MADDLCDDDWQPSSRHNQTAPGLPAACAQRKALASQKRRLRREVLKGKPGRAFSGGSFPLFRASSEVSDFTVDSHGAPADYNSQILQLQRKNFCLQNRLDMCEQQTATMAEQLQRYEAQWAASSRPSQDQLSCPVKTSPVDLGKIRSRGPAASGSSEDVSEVELALWEASNRPFRPADWATTAEAARSAPSSSCATTYGSLPMAHLDHERLSPVVREAGLEHSGAPTVTIRDNIIKDHTDVDLLLHVDVLPDVPGGTQSVDLLAVHIPLGPWHGLDHAYHAI</sequence>
<evidence type="ECO:0000256" key="2">
    <source>
        <dbReference type="SAM" id="MobiDB-lite"/>
    </source>
</evidence>
<evidence type="ECO:0000313" key="3">
    <source>
        <dbReference type="EMBL" id="KAK9861004.1"/>
    </source>
</evidence>
<dbReference type="Proteomes" id="UP001485043">
    <property type="component" value="Unassembled WGS sequence"/>
</dbReference>
<feature type="compositionally biased region" description="Polar residues" evidence="2">
    <location>
        <begin position="11"/>
        <end position="20"/>
    </location>
</feature>
<name>A0AAW1SUN4_9CHLO</name>
<comment type="caution">
    <text evidence="3">The sequence shown here is derived from an EMBL/GenBank/DDBJ whole genome shotgun (WGS) entry which is preliminary data.</text>
</comment>
<keyword evidence="1" id="KW-0175">Coiled coil</keyword>
<evidence type="ECO:0000256" key="1">
    <source>
        <dbReference type="SAM" id="Coils"/>
    </source>
</evidence>
<keyword evidence="4" id="KW-1185">Reference proteome</keyword>
<proteinExistence type="predicted"/>
<dbReference type="EMBL" id="JALJOV010000831">
    <property type="protein sequence ID" value="KAK9861004.1"/>
    <property type="molecule type" value="Genomic_DNA"/>
</dbReference>
<reference evidence="3 4" key="1">
    <citation type="journal article" date="2024" name="Nat. Commun.">
        <title>Phylogenomics reveals the evolutionary origins of lichenization in chlorophyte algae.</title>
        <authorList>
            <person name="Puginier C."/>
            <person name="Libourel C."/>
            <person name="Otte J."/>
            <person name="Skaloud P."/>
            <person name="Haon M."/>
            <person name="Grisel S."/>
            <person name="Petersen M."/>
            <person name="Berrin J.G."/>
            <person name="Delaux P.M."/>
            <person name="Dal Grande F."/>
            <person name="Keller J."/>
        </authorList>
    </citation>
    <scope>NUCLEOTIDE SEQUENCE [LARGE SCALE GENOMIC DNA]</scope>
    <source>
        <strain evidence="3 4">SAG 2523</strain>
    </source>
</reference>
<gene>
    <name evidence="3" type="ORF">WJX84_010159</name>
</gene>
<protein>
    <submittedName>
        <fullName evidence="3">Uncharacterized protein</fullName>
    </submittedName>
</protein>
<accession>A0AAW1SUN4</accession>
<evidence type="ECO:0000313" key="4">
    <source>
        <dbReference type="Proteomes" id="UP001485043"/>
    </source>
</evidence>
<dbReference type="AlphaFoldDB" id="A0AAW1SUN4"/>
<organism evidence="3 4">
    <name type="scientific">Apatococcus fuscideae</name>
    <dbReference type="NCBI Taxonomy" id="2026836"/>
    <lineage>
        <taxon>Eukaryota</taxon>
        <taxon>Viridiplantae</taxon>
        <taxon>Chlorophyta</taxon>
        <taxon>core chlorophytes</taxon>
        <taxon>Trebouxiophyceae</taxon>
        <taxon>Chlorellales</taxon>
        <taxon>Chlorellaceae</taxon>
        <taxon>Apatococcus</taxon>
    </lineage>
</organism>
<feature type="region of interest" description="Disordered" evidence="2">
    <location>
        <begin position="1"/>
        <end position="28"/>
    </location>
</feature>
<feature type="compositionally biased region" description="Acidic residues" evidence="2">
    <location>
        <begin position="1"/>
        <end position="10"/>
    </location>
</feature>